<feature type="transmembrane region" description="Helical" evidence="1">
    <location>
        <begin position="129"/>
        <end position="146"/>
    </location>
</feature>
<dbReference type="OrthoDB" id="9882623at2"/>
<name>A0A0S7BFH9_9CHLR</name>
<proteinExistence type="predicted"/>
<organism evidence="2">
    <name type="scientific">Longilinea arvoryzae</name>
    <dbReference type="NCBI Taxonomy" id="360412"/>
    <lineage>
        <taxon>Bacteria</taxon>
        <taxon>Bacillati</taxon>
        <taxon>Chloroflexota</taxon>
        <taxon>Anaerolineae</taxon>
        <taxon>Anaerolineales</taxon>
        <taxon>Anaerolineaceae</taxon>
        <taxon>Longilinea</taxon>
    </lineage>
</organism>
<dbReference type="RefSeq" id="WP_075073052.1">
    <property type="nucleotide sequence ID" value="NZ_DF967972.1"/>
</dbReference>
<evidence type="ECO:0000313" key="2">
    <source>
        <dbReference type="EMBL" id="GAP13732.1"/>
    </source>
</evidence>
<reference evidence="2" key="1">
    <citation type="submission" date="2015-07" db="EMBL/GenBank/DDBJ databases">
        <title>Draft Genome Sequences of Anaerolinea thermolimosa IMO-1, Bellilinea caldifistulae GOMI-1, Leptolinea tardivitalis YMTK-2, Levilinea saccharolytica KIBI-1,Longilinea arvoryzae KOME-1, Previously Described as Members of the Anaerolineaceae (Chloroflexi).</title>
        <authorList>
            <person name="Sekiguchi Y."/>
            <person name="Ohashi A."/>
            <person name="Matsuura N."/>
            <person name="Tourlousse M.D."/>
        </authorList>
    </citation>
    <scope>NUCLEOTIDE SEQUENCE [LARGE SCALE GENOMIC DNA]</scope>
    <source>
        <strain evidence="2">KOME-1</strain>
    </source>
</reference>
<dbReference type="Proteomes" id="UP000055060">
    <property type="component" value="Unassembled WGS sequence"/>
</dbReference>
<feature type="transmembrane region" description="Helical" evidence="1">
    <location>
        <begin position="103"/>
        <end position="123"/>
    </location>
</feature>
<protein>
    <submittedName>
        <fullName evidence="2">Uncharacterized protein</fullName>
    </submittedName>
</protein>
<keyword evidence="3" id="KW-1185">Reference proteome</keyword>
<dbReference type="EMBL" id="DF967972">
    <property type="protein sequence ID" value="GAP13732.1"/>
    <property type="molecule type" value="Genomic_DNA"/>
</dbReference>
<keyword evidence="1" id="KW-1133">Transmembrane helix</keyword>
<gene>
    <name evidence="2" type="ORF">LARV_01487</name>
</gene>
<sequence length="148" mass="17495">MSTWANLDKLDRLYVVWAFLFQIIFILHFAIRKPLFDSYTVKYGWIVYALCIPAAIISVFLLRGGKSWSFWLGGFIFVVYAAFGLWVDYVAKIPFRNPLRPSIIFPYVFLYLATVMFYWWPLILLNRKLWFAYAVLFVIATILNITSH</sequence>
<feature type="transmembrane region" description="Helical" evidence="1">
    <location>
        <begin position="12"/>
        <end position="31"/>
    </location>
</feature>
<evidence type="ECO:0000256" key="1">
    <source>
        <dbReference type="SAM" id="Phobius"/>
    </source>
</evidence>
<dbReference type="AlphaFoldDB" id="A0A0S7BFH9"/>
<evidence type="ECO:0000313" key="3">
    <source>
        <dbReference type="Proteomes" id="UP000055060"/>
    </source>
</evidence>
<dbReference type="STRING" id="360412.LARV_01487"/>
<keyword evidence="1" id="KW-0472">Membrane</keyword>
<keyword evidence="1" id="KW-0812">Transmembrane</keyword>
<accession>A0A0S7BFH9</accession>
<feature type="transmembrane region" description="Helical" evidence="1">
    <location>
        <begin position="68"/>
        <end position="91"/>
    </location>
</feature>
<feature type="transmembrane region" description="Helical" evidence="1">
    <location>
        <begin position="43"/>
        <end position="62"/>
    </location>
</feature>